<reference evidence="5 6" key="1">
    <citation type="submission" date="2019-08" db="EMBL/GenBank/DDBJ databases">
        <authorList>
            <person name="Dhanesh K."/>
            <person name="Kumar G."/>
            <person name="Sasikala C."/>
            <person name="Venkata Ramana C."/>
        </authorList>
    </citation>
    <scope>NUCLEOTIDE SEQUENCE [LARGE SCALE GENOMIC DNA]</scope>
    <source>
        <strain evidence="5 6">JC645</strain>
    </source>
</reference>
<feature type="domain" description="HTH hxlR-type" evidence="4">
    <location>
        <begin position="9"/>
        <end position="107"/>
    </location>
</feature>
<keyword evidence="6" id="KW-1185">Reference proteome</keyword>
<dbReference type="PANTHER" id="PTHR33204">
    <property type="entry name" value="TRANSCRIPTIONAL REGULATOR, MARR FAMILY"/>
    <property type="match status" value="1"/>
</dbReference>
<dbReference type="GO" id="GO:0003677">
    <property type="term" value="F:DNA binding"/>
    <property type="evidence" value="ECO:0007669"/>
    <property type="project" value="UniProtKB-KW"/>
</dbReference>
<keyword evidence="3" id="KW-0804">Transcription</keyword>
<evidence type="ECO:0000256" key="2">
    <source>
        <dbReference type="ARBA" id="ARBA00023125"/>
    </source>
</evidence>
<evidence type="ECO:0000313" key="6">
    <source>
        <dbReference type="Proteomes" id="UP000324479"/>
    </source>
</evidence>
<protein>
    <submittedName>
        <fullName evidence="5">Helix-turn-helix transcriptional regulator</fullName>
    </submittedName>
</protein>
<dbReference type="InterPro" id="IPR036388">
    <property type="entry name" value="WH-like_DNA-bd_sf"/>
</dbReference>
<sequence>MKRKRRSPCPLSCTLDLVGDRWTLLVIRDMALGRSHFKEFSESPEKIATNILSDRLAKLVDAGLAERYPSVEFPGRDAYRLTDKGQSLLPVLKAIADWGLENIEGTRVGIKARKK</sequence>
<keyword evidence="2" id="KW-0238">DNA-binding</keyword>
<dbReference type="Gene3D" id="1.10.10.10">
    <property type="entry name" value="Winged helix-like DNA-binding domain superfamily/Winged helix DNA-binding domain"/>
    <property type="match status" value="1"/>
</dbReference>
<dbReference type="Pfam" id="PF01638">
    <property type="entry name" value="HxlR"/>
    <property type="match status" value="1"/>
</dbReference>
<evidence type="ECO:0000256" key="3">
    <source>
        <dbReference type="ARBA" id="ARBA00023163"/>
    </source>
</evidence>
<dbReference type="InterPro" id="IPR036390">
    <property type="entry name" value="WH_DNA-bd_sf"/>
</dbReference>
<evidence type="ECO:0000256" key="1">
    <source>
        <dbReference type="ARBA" id="ARBA00023015"/>
    </source>
</evidence>
<keyword evidence="1" id="KW-0805">Transcription regulation</keyword>
<dbReference type="SUPFAM" id="SSF46785">
    <property type="entry name" value="Winged helix' DNA-binding domain"/>
    <property type="match status" value="1"/>
</dbReference>
<accession>A0A5M6CW40</accession>
<organism evidence="5 6">
    <name type="scientific">Roseiconus nitratireducens</name>
    <dbReference type="NCBI Taxonomy" id="2605748"/>
    <lineage>
        <taxon>Bacteria</taxon>
        <taxon>Pseudomonadati</taxon>
        <taxon>Planctomycetota</taxon>
        <taxon>Planctomycetia</taxon>
        <taxon>Pirellulales</taxon>
        <taxon>Pirellulaceae</taxon>
        <taxon>Roseiconus</taxon>
    </lineage>
</organism>
<evidence type="ECO:0000259" key="4">
    <source>
        <dbReference type="PROSITE" id="PS51118"/>
    </source>
</evidence>
<dbReference type="InterPro" id="IPR002577">
    <property type="entry name" value="HTH_HxlR"/>
</dbReference>
<dbReference type="RefSeq" id="WP_150079219.1">
    <property type="nucleotide sequence ID" value="NZ_VWOX01000019.1"/>
</dbReference>
<proteinExistence type="predicted"/>
<comment type="caution">
    <text evidence="5">The sequence shown here is derived from an EMBL/GenBank/DDBJ whole genome shotgun (WGS) entry which is preliminary data.</text>
</comment>
<evidence type="ECO:0000313" key="5">
    <source>
        <dbReference type="EMBL" id="KAA5539444.1"/>
    </source>
</evidence>
<dbReference type="AlphaFoldDB" id="A0A5M6CW40"/>
<dbReference type="EMBL" id="VWOX01000019">
    <property type="protein sequence ID" value="KAA5539444.1"/>
    <property type="molecule type" value="Genomic_DNA"/>
</dbReference>
<dbReference type="Proteomes" id="UP000324479">
    <property type="component" value="Unassembled WGS sequence"/>
</dbReference>
<gene>
    <name evidence="5" type="ORF">FYK55_24230</name>
</gene>
<dbReference type="PROSITE" id="PS51118">
    <property type="entry name" value="HTH_HXLR"/>
    <property type="match status" value="1"/>
</dbReference>
<dbReference type="PANTHER" id="PTHR33204:SF37">
    <property type="entry name" value="HTH-TYPE TRANSCRIPTIONAL REGULATOR YODB"/>
    <property type="match status" value="1"/>
</dbReference>
<name>A0A5M6CW40_9BACT</name>